<dbReference type="RefSeq" id="WP_345434627.1">
    <property type="nucleotide sequence ID" value="NZ_BAABHK010000009.1"/>
</dbReference>
<keyword evidence="1" id="KW-0808">Transferase</keyword>
<reference evidence="2" key="1">
    <citation type="journal article" date="2019" name="Int. J. Syst. Evol. Microbiol.">
        <title>The Global Catalogue of Microorganisms (GCM) 10K type strain sequencing project: providing services to taxonomists for standard genome sequencing and annotation.</title>
        <authorList>
            <consortium name="The Broad Institute Genomics Platform"/>
            <consortium name="The Broad Institute Genome Sequencing Center for Infectious Disease"/>
            <person name="Wu L."/>
            <person name="Ma J."/>
        </authorList>
    </citation>
    <scope>NUCLEOTIDE SEQUENCE [LARGE SCALE GENOMIC DNA]</scope>
    <source>
        <strain evidence="2">JCM 17939</strain>
    </source>
</reference>
<accession>A0ABP8UL37</accession>
<organism evidence="1 2">
    <name type="scientific">Actinoallomurus vinaceus</name>
    <dbReference type="NCBI Taxonomy" id="1080074"/>
    <lineage>
        <taxon>Bacteria</taxon>
        <taxon>Bacillati</taxon>
        <taxon>Actinomycetota</taxon>
        <taxon>Actinomycetes</taxon>
        <taxon>Streptosporangiales</taxon>
        <taxon>Thermomonosporaceae</taxon>
        <taxon>Actinoallomurus</taxon>
    </lineage>
</organism>
<dbReference type="Pfam" id="PF13578">
    <property type="entry name" value="Methyltransf_24"/>
    <property type="match status" value="1"/>
</dbReference>
<dbReference type="InterPro" id="IPR029063">
    <property type="entry name" value="SAM-dependent_MTases_sf"/>
</dbReference>
<dbReference type="GO" id="GO:0032259">
    <property type="term" value="P:methylation"/>
    <property type="evidence" value="ECO:0007669"/>
    <property type="project" value="UniProtKB-KW"/>
</dbReference>
<dbReference type="GO" id="GO:0008168">
    <property type="term" value="F:methyltransferase activity"/>
    <property type="evidence" value="ECO:0007669"/>
    <property type="project" value="UniProtKB-KW"/>
</dbReference>
<keyword evidence="1" id="KW-0489">Methyltransferase</keyword>
<dbReference type="Gene3D" id="3.40.50.150">
    <property type="entry name" value="Vaccinia Virus protein VP39"/>
    <property type="match status" value="1"/>
</dbReference>
<proteinExistence type="predicted"/>
<gene>
    <name evidence="1" type="ORF">GCM10023196_061790</name>
</gene>
<dbReference type="EMBL" id="BAABHK010000009">
    <property type="protein sequence ID" value="GAA4631633.1"/>
    <property type="molecule type" value="Genomic_DNA"/>
</dbReference>
<evidence type="ECO:0000313" key="2">
    <source>
        <dbReference type="Proteomes" id="UP001501442"/>
    </source>
</evidence>
<keyword evidence="2" id="KW-1185">Reference proteome</keyword>
<dbReference type="Proteomes" id="UP001501442">
    <property type="component" value="Unassembled WGS sequence"/>
</dbReference>
<sequence length="282" mass="31451">MRNPMLRRAGRTARALSAALTRPSWMPPGHFYSPLTAPSDVRRALEWRASPAVPGVDLRTGDQLALAKALAPMMAEPFEGPRYTPDNPMYGAGDGAVYRAMLRHLRPERVMEIGSGYSTALALDTADAHLPGLEVSCVEPYPDRLLSVLRDGDPVTLLTRPVQDVPLTAYDALGAGDVLFIDSTHVAKAGSDVVWLYLQVLPRLAAGVVVHIHDVFWPFEYPESWLREGRDWTENYLLHAFLVGNADWEVLLFSSWLWKEHPDRVPPALAREEPGSIWLRRV</sequence>
<name>A0ABP8UL37_9ACTN</name>
<protein>
    <submittedName>
        <fullName evidence="1">Class I SAM-dependent methyltransferase</fullName>
    </submittedName>
</protein>
<evidence type="ECO:0000313" key="1">
    <source>
        <dbReference type="EMBL" id="GAA4631633.1"/>
    </source>
</evidence>
<dbReference type="SUPFAM" id="SSF53335">
    <property type="entry name" value="S-adenosyl-L-methionine-dependent methyltransferases"/>
    <property type="match status" value="1"/>
</dbReference>
<comment type="caution">
    <text evidence="1">The sequence shown here is derived from an EMBL/GenBank/DDBJ whole genome shotgun (WGS) entry which is preliminary data.</text>
</comment>